<reference evidence="10" key="1">
    <citation type="submission" date="2016-09" db="EMBL/GenBank/DDBJ databases">
        <authorList>
            <person name="Varghese N."/>
            <person name="Submissions S."/>
        </authorList>
    </citation>
    <scope>NUCLEOTIDE SEQUENCE [LARGE SCALE GENOMIC DNA]</scope>
    <source>
        <strain evidence="10">ANC 4466</strain>
    </source>
</reference>
<dbReference type="GO" id="GO:0004518">
    <property type="term" value="F:nuclease activity"/>
    <property type="evidence" value="ECO:0007669"/>
    <property type="project" value="UniProtKB-KW"/>
</dbReference>
<comment type="similarity">
    <text evidence="7">Belongs to the PINc/VapC protein family.</text>
</comment>
<feature type="domain" description="PIN" evidence="8">
    <location>
        <begin position="3"/>
        <end position="117"/>
    </location>
</feature>
<evidence type="ECO:0000256" key="3">
    <source>
        <dbReference type="ARBA" id="ARBA00022722"/>
    </source>
</evidence>
<name>A0A240E626_9GAMM</name>
<evidence type="ECO:0000256" key="5">
    <source>
        <dbReference type="ARBA" id="ARBA00022801"/>
    </source>
</evidence>
<evidence type="ECO:0000313" key="9">
    <source>
        <dbReference type="EMBL" id="SNX43669.1"/>
    </source>
</evidence>
<keyword evidence="5" id="KW-0378">Hydrolase</keyword>
<dbReference type="PANTHER" id="PTHR33653">
    <property type="entry name" value="RIBONUCLEASE VAPC2"/>
    <property type="match status" value="1"/>
</dbReference>
<keyword evidence="2" id="KW-1277">Toxin-antitoxin system</keyword>
<dbReference type="Proteomes" id="UP000219042">
    <property type="component" value="Unassembled WGS sequence"/>
</dbReference>
<evidence type="ECO:0000256" key="4">
    <source>
        <dbReference type="ARBA" id="ARBA00022723"/>
    </source>
</evidence>
<dbReference type="RefSeq" id="WP_171293975.1">
    <property type="nucleotide sequence ID" value="NZ_BAABHT010000020.1"/>
</dbReference>
<protein>
    <recommendedName>
        <fullName evidence="8">PIN domain-containing protein</fullName>
    </recommendedName>
</protein>
<dbReference type="AlphaFoldDB" id="A0A240E626"/>
<dbReference type="Gene3D" id="3.40.50.1010">
    <property type="entry name" value="5'-nuclease"/>
    <property type="match status" value="1"/>
</dbReference>
<keyword evidence="10" id="KW-1185">Reference proteome</keyword>
<dbReference type="InterPro" id="IPR050556">
    <property type="entry name" value="Type_II_TA_system_RNase"/>
</dbReference>
<dbReference type="InterPro" id="IPR002716">
    <property type="entry name" value="PIN_dom"/>
</dbReference>
<evidence type="ECO:0000256" key="2">
    <source>
        <dbReference type="ARBA" id="ARBA00022649"/>
    </source>
</evidence>
<evidence type="ECO:0000256" key="6">
    <source>
        <dbReference type="ARBA" id="ARBA00022842"/>
    </source>
</evidence>
<keyword evidence="6" id="KW-0460">Magnesium</keyword>
<evidence type="ECO:0000256" key="7">
    <source>
        <dbReference type="ARBA" id="ARBA00038093"/>
    </source>
</evidence>
<dbReference type="GO" id="GO:0046872">
    <property type="term" value="F:metal ion binding"/>
    <property type="evidence" value="ECO:0007669"/>
    <property type="project" value="UniProtKB-KW"/>
</dbReference>
<proteinExistence type="inferred from homology"/>
<evidence type="ECO:0000256" key="1">
    <source>
        <dbReference type="ARBA" id="ARBA00001946"/>
    </source>
</evidence>
<accession>A0A240E626</accession>
<organism evidence="9 10">
    <name type="scientific">Acinetobacter puyangensis</name>
    <dbReference type="NCBI Taxonomy" id="1096779"/>
    <lineage>
        <taxon>Bacteria</taxon>
        <taxon>Pseudomonadati</taxon>
        <taxon>Pseudomonadota</taxon>
        <taxon>Gammaproteobacteria</taxon>
        <taxon>Moraxellales</taxon>
        <taxon>Moraxellaceae</taxon>
        <taxon>Acinetobacter</taxon>
    </lineage>
</organism>
<keyword evidence="4" id="KW-0479">Metal-binding</keyword>
<sequence length="126" mass="14439">MNVLIDSNILIYFINGQLSAHAKQCFEDAILNNATYSSITRIEVIGWSGHTLESRQKTLAILDLMQEITLTEKVILKTIQLREQYRIKLPDAIIAASALCHDLQLMTHNSKDFKDMDIQLFDPFEE</sequence>
<evidence type="ECO:0000259" key="8">
    <source>
        <dbReference type="Pfam" id="PF01850"/>
    </source>
</evidence>
<keyword evidence="3" id="KW-0540">Nuclease</keyword>
<dbReference type="PANTHER" id="PTHR33653:SF1">
    <property type="entry name" value="RIBONUCLEASE VAPC2"/>
    <property type="match status" value="1"/>
</dbReference>
<evidence type="ECO:0000313" key="10">
    <source>
        <dbReference type="Proteomes" id="UP000219042"/>
    </source>
</evidence>
<dbReference type="GO" id="GO:0016787">
    <property type="term" value="F:hydrolase activity"/>
    <property type="evidence" value="ECO:0007669"/>
    <property type="project" value="UniProtKB-KW"/>
</dbReference>
<dbReference type="EMBL" id="OANT01000001">
    <property type="protein sequence ID" value="SNX43669.1"/>
    <property type="molecule type" value="Genomic_DNA"/>
</dbReference>
<gene>
    <name evidence="9" type="ORF">SAMN05421731_101711</name>
</gene>
<dbReference type="InterPro" id="IPR029060">
    <property type="entry name" value="PIN-like_dom_sf"/>
</dbReference>
<dbReference type="CDD" id="cd18738">
    <property type="entry name" value="PIN_VapC4-5_FitB-like"/>
    <property type="match status" value="1"/>
</dbReference>
<dbReference type="SUPFAM" id="SSF88723">
    <property type="entry name" value="PIN domain-like"/>
    <property type="match status" value="1"/>
</dbReference>
<comment type="cofactor">
    <cofactor evidence="1">
        <name>Mg(2+)</name>
        <dbReference type="ChEBI" id="CHEBI:18420"/>
    </cofactor>
</comment>
<dbReference type="Pfam" id="PF01850">
    <property type="entry name" value="PIN"/>
    <property type="match status" value="1"/>
</dbReference>